<keyword evidence="3" id="KW-1185">Reference proteome</keyword>
<dbReference type="EnsemblPlants" id="LPERR05G02390.1">
    <property type="protein sequence ID" value="LPERR05G02390.1"/>
    <property type="gene ID" value="LPERR05G02390"/>
</dbReference>
<dbReference type="Gramene" id="LPERR05G02390.1">
    <property type="protein sequence ID" value="LPERR05G02390.1"/>
    <property type="gene ID" value="LPERR05G02390"/>
</dbReference>
<accession>A0A0D9WCJ2</accession>
<proteinExistence type="predicted"/>
<dbReference type="Proteomes" id="UP000032180">
    <property type="component" value="Chromosome 5"/>
</dbReference>
<keyword evidence="1" id="KW-0812">Transmembrane</keyword>
<reference evidence="2 3" key="1">
    <citation type="submission" date="2012-08" db="EMBL/GenBank/DDBJ databases">
        <title>Oryza genome evolution.</title>
        <authorList>
            <person name="Wing R.A."/>
        </authorList>
    </citation>
    <scope>NUCLEOTIDE SEQUENCE</scope>
</reference>
<reference evidence="2" key="3">
    <citation type="submission" date="2015-04" db="UniProtKB">
        <authorList>
            <consortium name="EnsemblPlants"/>
        </authorList>
    </citation>
    <scope>IDENTIFICATION</scope>
</reference>
<feature type="transmembrane region" description="Helical" evidence="1">
    <location>
        <begin position="53"/>
        <end position="73"/>
    </location>
</feature>
<organism evidence="2 3">
    <name type="scientific">Leersia perrieri</name>
    <dbReference type="NCBI Taxonomy" id="77586"/>
    <lineage>
        <taxon>Eukaryota</taxon>
        <taxon>Viridiplantae</taxon>
        <taxon>Streptophyta</taxon>
        <taxon>Embryophyta</taxon>
        <taxon>Tracheophyta</taxon>
        <taxon>Spermatophyta</taxon>
        <taxon>Magnoliopsida</taxon>
        <taxon>Liliopsida</taxon>
        <taxon>Poales</taxon>
        <taxon>Poaceae</taxon>
        <taxon>BOP clade</taxon>
        <taxon>Oryzoideae</taxon>
        <taxon>Oryzeae</taxon>
        <taxon>Oryzinae</taxon>
        <taxon>Leersia</taxon>
    </lineage>
</organism>
<reference evidence="3" key="2">
    <citation type="submission" date="2013-12" db="EMBL/GenBank/DDBJ databases">
        <authorList>
            <person name="Yu Y."/>
            <person name="Lee S."/>
            <person name="de Baynast K."/>
            <person name="Wissotski M."/>
            <person name="Liu L."/>
            <person name="Talag J."/>
            <person name="Goicoechea J."/>
            <person name="Angelova A."/>
            <person name="Jetty R."/>
            <person name="Kudrna D."/>
            <person name="Golser W."/>
            <person name="Rivera L."/>
            <person name="Zhang J."/>
            <person name="Wing R."/>
        </authorList>
    </citation>
    <scope>NUCLEOTIDE SEQUENCE</scope>
</reference>
<evidence type="ECO:0000256" key="1">
    <source>
        <dbReference type="SAM" id="Phobius"/>
    </source>
</evidence>
<keyword evidence="1" id="KW-0472">Membrane</keyword>
<evidence type="ECO:0000313" key="2">
    <source>
        <dbReference type="EnsemblPlants" id="LPERR05G02390.1"/>
    </source>
</evidence>
<evidence type="ECO:0000313" key="3">
    <source>
        <dbReference type="Proteomes" id="UP000032180"/>
    </source>
</evidence>
<feature type="transmembrane region" description="Helical" evidence="1">
    <location>
        <begin position="106"/>
        <end position="126"/>
    </location>
</feature>
<keyword evidence="1" id="KW-1133">Transmembrane helix</keyword>
<sequence>MSREKGLSGDSLTIYFGTVELQLAHSPLHELIYVVSSKGGRFAGQEYPCESRFVTVTTFVISFPLLAVTGGLVRHVRRPYVVRAYIKASYTSYHRYVVCCVARSRLIYISVCAYVCALWSLSVIYVSC</sequence>
<protein>
    <submittedName>
        <fullName evidence="2">Uncharacterized protein</fullName>
    </submittedName>
</protein>
<dbReference type="AlphaFoldDB" id="A0A0D9WCJ2"/>
<name>A0A0D9WCJ2_9ORYZ</name>